<protein>
    <submittedName>
        <fullName evidence="2">Uncharacterized protein</fullName>
    </submittedName>
</protein>
<gene>
    <name evidence="2" type="ORF">Klosneuvirus_4_70</name>
</gene>
<dbReference type="EMBL" id="KY684111">
    <property type="protein sequence ID" value="ARF12255.1"/>
    <property type="molecule type" value="Genomic_DNA"/>
</dbReference>
<evidence type="ECO:0000256" key="1">
    <source>
        <dbReference type="SAM" id="MobiDB-lite"/>
    </source>
</evidence>
<evidence type="ECO:0000313" key="2">
    <source>
        <dbReference type="EMBL" id="ARF12255.1"/>
    </source>
</evidence>
<organism evidence="2">
    <name type="scientific">Klosneuvirus KNV1</name>
    <dbReference type="NCBI Taxonomy" id="1977640"/>
    <lineage>
        <taxon>Viruses</taxon>
        <taxon>Varidnaviria</taxon>
        <taxon>Bamfordvirae</taxon>
        <taxon>Nucleocytoviricota</taxon>
        <taxon>Megaviricetes</taxon>
        <taxon>Imitervirales</taxon>
        <taxon>Mimiviridae</taxon>
        <taxon>Klosneuvirinae</taxon>
        <taxon>Klosneuvirus</taxon>
    </lineage>
</organism>
<accession>A0A1V0SKI3</accession>
<proteinExistence type="predicted"/>
<name>A0A1V0SKI3_9VIRU</name>
<reference evidence="2" key="1">
    <citation type="journal article" date="2017" name="Science">
        <title>Giant viruses with an expanded complement of translation system components.</title>
        <authorList>
            <person name="Schulz F."/>
            <person name="Yutin N."/>
            <person name="Ivanova N.N."/>
            <person name="Ortega D.R."/>
            <person name="Lee T.K."/>
            <person name="Vierheilig J."/>
            <person name="Daims H."/>
            <person name="Horn M."/>
            <person name="Wagner M."/>
            <person name="Jensen G.J."/>
            <person name="Kyrpides N.C."/>
            <person name="Koonin E.V."/>
            <person name="Woyke T."/>
        </authorList>
    </citation>
    <scope>NUCLEOTIDE SEQUENCE</scope>
    <source>
        <strain evidence="2">KNV1</strain>
    </source>
</reference>
<sequence>MCDCNKTHKRVLPNSSSQDKQIPRVTQLPPNFNWKIYKELNPELANDQFHNMENVMHHWYSNDNNKNIIYSIKQIIPDFDWKIYKELNPDLKFRQHIDYELHWVQFGQKENRQYKYIL</sequence>
<feature type="region of interest" description="Disordered" evidence="1">
    <location>
        <begin position="1"/>
        <end position="20"/>
    </location>
</feature>